<dbReference type="RefSeq" id="WP_343904193.1">
    <property type="nucleotide sequence ID" value="NZ_BAAAIS010000002.1"/>
</dbReference>
<dbReference type="Proteomes" id="UP001597280">
    <property type="component" value="Unassembled WGS sequence"/>
</dbReference>
<feature type="domain" description="Methyltransferase" evidence="4">
    <location>
        <begin position="55"/>
        <end position="147"/>
    </location>
</feature>
<comment type="caution">
    <text evidence="5">The sequence shown here is derived from an EMBL/GenBank/DDBJ whole genome shotgun (WGS) entry which is preliminary data.</text>
</comment>
<evidence type="ECO:0000256" key="1">
    <source>
        <dbReference type="ARBA" id="ARBA00022603"/>
    </source>
</evidence>
<dbReference type="InterPro" id="IPR041698">
    <property type="entry name" value="Methyltransf_25"/>
</dbReference>
<keyword evidence="3" id="KW-0949">S-adenosyl-L-methionine</keyword>
<evidence type="ECO:0000259" key="4">
    <source>
        <dbReference type="Pfam" id="PF13649"/>
    </source>
</evidence>
<dbReference type="Pfam" id="PF13649">
    <property type="entry name" value="Methyltransf_25"/>
    <property type="match status" value="1"/>
</dbReference>
<dbReference type="GO" id="GO:0008168">
    <property type="term" value="F:methyltransferase activity"/>
    <property type="evidence" value="ECO:0007669"/>
    <property type="project" value="UniProtKB-KW"/>
</dbReference>
<keyword evidence="2 5" id="KW-0808">Transferase</keyword>
<evidence type="ECO:0000313" key="5">
    <source>
        <dbReference type="EMBL" id="MFD1834975.1"/>
    </source>
</evidence>
<evidence type="ECO:0000256" key="2">
    <source>
        <dbReference type="ARBA" id="ARBA00022679"/>
    </source>
</evidence>
<dbReference type="PANTHER" id="PTHR43464">
    <property type="entry name" value="METHYLTRANSFERASE"/>
    <property type="match status" value="1"/>
</dbReference>
<keyword evidence="6" id="KW-1185">Reference proteome</keyword>
<dbReference type="Gene3D" id="3.40.50.150">
    <property type="entry name" value="Vaccinia Virus protein VP39"/>
    <property type="match status" value="1"/>
</dbReference>
<protein>
    <submittedName>
        <fullName evidence="5">Class I SAM-dependent methyltransferase</fullName>
        <ecNumber evidence="5">2.1.1.-</ecNumber>
    </submittedName>
</protein>
<sequence>MSATSPPPPPPAADPAPDQIYADPRLAACYDTFDGERDDLDHYEALIDELGARTIVDVGCGTGSLAVRLAARGLTVTGVDPAAASLDVARSKPHAEAVTWIHGTAPDLPPLGADLAVMTGNVAQVFLTDESWLRTLRGIRAALRPGGWFVAESRRPKRRAWEEWQADTDPQVHEVPGVGRVRSRARSVEVALPLVTFTDDFRFEDGTTRSSTSTLRFREEAELRASLAEAGLEVREIREAPDRPGREYVLVARAV</sequence>
<dbReference type="GO" id="GO:0032259">
    <property type="term" value="P:methylation"/>
    <property type="evidence" value="ECO:0007669"/>
    <property type="project" value="UniProtKB-KW"/>
</dbReference>
<evidence type="ECO:0000313" key="6">
    <source>
        <dbReference type="Proteomes" id="UP001597280"/>
    </source>
</evidence>
<organism evidence="5 6">
    <name type="scientific">Brachybacterium rhamnosum</name>
    <dbReference type="NCBI Taxonomy" id="173361"/>
    <lineage>
        <taxon>Bacteria</taxon>
        <taxon>Bacillati</taxon>
        <taxon>Actinomycetota</taxon>
        <taxon>Actinomycetes</taxon>
        <taxon>Micrococcales</taxon>
        <taxon>Dermabacteraceae</taxon>
        <taxon>Brachybacterium</taxon>
    </lineage>
</organism>
<gene>
    <name evidence="5" type="ORF">ACFSDA_07775</name>
</gene>
<proteinExistence type="predicted"/>
<evidence type="ECO:0000256" key="3">
    <source>
        <dbReference type="ARBA" id="ARBA00022691"/>
    </source>
</evidence>
<dbReference type="EC" id="2.1.1.-" evidence="5"/>
<keyword evidence="1 5" id="KW-0489">Methyltransferase</keyword>
<reference evidence="6" key="1">
    <citation type="journal article" date="2019" name="Int. J. Syst. Evol. Microbiol.">
        <title>The Global Catalogue of Microorganisms (GCM) 10K type strain sequencing project: providing services to taxonomists for standard genome sequencing and annotation.</title>
        <authorList>
            <consortium name="The Broad Institute Genomics Platform"/>
            <consortium name="The Broad Institute Genome Sequencing Center for Infectious Disease"/>
            <person name="Wu L."/>
            <person name="Ma J."/>
        </authorList>
    </citation>
    <scope>NUCLEOTIDE SEQUENCE [LARGE SCALE GENOMIC DNA]</scope>
    <source>
        <strain evidence="6">JCM 11650</strain>
    </source>
</reference>
<dbReference type="PANTHER" id="PTHR43464:SF19">
    <property type="entry name" value="UBIQUINONE BIOSYNTHESIS O-METHYLTRANSFERASE, MITOCHONDRIAL"/>
    <property type="match status" value="1"/>
</dbReference>
<name>A0ABW4PY37_9MICO</name>
<dbReference type="SUPFAM" id="SSF53335">
    <property type="entry name" value="S-adenosyl-L-methionine-dependent methyltransferases"/>
    <property type="match status" value="1"/>
</dbReference>
<dbReference type="InterPro" id="IPR029063">
    <property type="entry name" value="SAM-dependent_MTases_sf"/>
</dbReference>
<dbReference type="CDD" id="cd02440">
    <property type="entry name" value="AdoMet_MTases"/>
    <property type="match status" value="1"/>
</dbReference>
<dbReference type="EMBL" id="JBHUFL010000002">
    <property type="protein sequence ID" value="MFD1834975.1"/>
    <property type="molecule type" value="Genomic_DNA"/>
</dbReference>
<accession>A0ABW4PY37</accession>